<dbReference type="EMBL" id="QRCT01000009">
    <property type="protein sequence ID" value="RDU24982.1"/>
    <property type="molecule type" value="Genomic_DNA"/>
</dbReference>
<organism evidence="7 8">
    <name type="scientific">Anaerosacchariphilus polymeriproducens</name>
    <dbReference type="NCBI Taxonomy" id="1812858"/>
    <lineage>
        <taxon>Bacteria</taxon>
        <taxon>Bacillati</taxon>
        <taxon>Bacillota</taxon>
        <taxon>Clostridia</taxon>
        <taxon>Lachnospirales</taxon>
        <taxon>Lachnospiraceae</taxon>
        <taxon>Anaerosacchariphilus</taxon>
    </lineage>
</organism>
<dbReference type="PANTHER" id="PTHR36852:SF1">
    <property type="entry name" value="PROTEIN GVPL 2"/>
    <property type="match status" value="1"/>
</dbReference>
<dbReference type="GO" id="GO:0005840">
    <property type="term" value="C:ribosome"/>
    <property type="evidence" value="ECO:0007669"/>
    <property type="project" value="UniProtKB-KW"/>
</dbReference>
<keyword evidence="4" id="KW-0687">Ribonucleoprotein</keyword>
<comment type="subcellular location">
    <subcellularLocation>
        <location evidence="5">Gas vesicle</location>
    </subcellularLocation>
</comment>
<dbReference type="AlphaFoldDB" id="A0A371AZQ6"/>
<protein>
    <submittedName>
        <fullName evidence="7">Uncharacterized protein</fullName>
    </submittedName>
</protein>
<evidence type="ECO:0000256" key="6">
    <source>
        <dbReference type="ARBA" id="ARBA00035643"/>
    </source>
</evidence>
<dbReference type="InterPro" id="IPR009430">
    <property type="entry name" value="GvpL/GvpF"/>
</dbReference>
<evidence type="ECO:0000256" key="4">
    <source>
        <dbReference type="ARBA" id="ARBA00023274"/>
    </source>
</evidence>
<dbReference type="GO" id="GO:0031412">
    <property type="term" value="P:gas vesicle organization"/>
    <property type="evidence" value="ECO:0007669"/>
    <property type="project" value="InterPro"/>
</dbReference>
<evidence type="ECO:0000256" key="1">
    <source>
        <dbReference type="ARBA" id="ARBA00005436"/>
    </source>
</evidence>
<dbReference type="InterPro" id="IPR038716">
    <property type="entry name" value="P1/P2_N_sf"/>
</dbReference>
<comment type="similarity">
    <text evidence="1">Belongs to the eukaryotic ribosomal protein P1/P2 family.</text>
</comment>
<dbReference type="Gene3D" id="1.10.10.1410">
    <property type="match status" value="1"/>
</dbReference>
<comment type="similarity">
    <text evidence="6">Belongs to the gas vesicle GvpF/GvpL family.</text>
</comment>
<dbReference type="GO" id="GO:1990904">
    <property type="term" value="C:ribonucleoprotein complex"/>
    <property type="evidence" value="ECO:0007669"/>
    <property type="project" value="UniProtKB-KW"/>
</dbReference>
<keyword evidence="2" id="KW-0689">Ribosomal protein</keyword>
<name>A0A371AZQ6_9FIRM</name>
<evidence type="ECO:0000256" key="5">
    <source>
        <dbReference type="ARBA" id="ARBA00035108"/>
    </source>
</evidence>
<proteinExistence type="inferred from homology"/>
<keyword evidence="3" id="KW-0304">Gas vesicle</keyword>
<evidence type="ECO:0000256" key="2">
    <source>
        <dbReference type="ARBA" id="ARBA00022980"/>
    </source>
</evidence>
<evidence type="ECO:0000313" key="8">
    <source>
        <dbReference type="Proteomes" id="UP000255036"/>
    </source>
</evidence>
<sequence>MGRRCRRKCLGIGGEGMDYLNIALLLQESGKEVNVTNIKKVLNVLDREAEDEKIQYFVSILSMLSPKNKEEKRLNHDKIKELPVDTQIKKTEETHQVENVYQLENEYQMENVLQMQHNQPGRYVYGIAGKGTQENLGNIGLDGAEVYTIPYKEACIVVHDCQAEPYKSEDENVVKEWLFTQQEVLDIAAEKFDGVLPMSFDMIIEGKSGSNPENEAISWLEKNYESFMETILKIKNCQEYGIQVILNTLELSQTIFETDEKLKKKKEEINAKPEGIAYMEKEMLKDLVKERIEEKADEYFKKFYEMIKKYPDDIVIGKVKKVGDNQQMLMNLSCLVHKDKVGPLGEELELIDNYEGITVRFSGPWAPYSFVTPEKGAINSGNG</sequence>
<keyword evidence="8" id="KW-1185">Reference proteome</keyword>
<dbReference type="Pfam" id="PF06386">
    <property type="entry name" value="GvpL_GvpF"/>
    <property type="match status" value="1"/>
</dbReference>
<evidence type="ECO:0000256" key="3">
    <source>
        <dbReference type="ARBA" id="ARBA00022987"/>
    </source>
</evidence>
<dbReference type="GO" id="GO:0031411">
    <property type="term" value="C:gas vesicle"/>
    <property type="evidence" value="ECO:0007669"/>
    <property type="project" value="UniProtKB-SubCell"/>
</dbReference>
<dbReference type="PANTHER" id="PTHR36852">
    <property type="entry name" value="PROTEIN GVPL 2"/>
    <property type="match status" value="1"/>
</dbReference>
<accession>A0A371AZQ6</accession>
<dbReference type="Proteomes" id="UP000255036">
    <property type="component" value="Unassembled WGS sequence"/>
</dbReference>
<comment type="caution">
    <text evidence="7">The sequence shown here is derived from an EMBL/GenBank/DDBJ whole genome shotgun (WGS) entry which is preliminary data.</text>
</comment>
<evidence type="ECO:0000313" key="7">
    <source>
        <dbReference type="EMBL" id="RDU24982.1"/>
    </source>
</evidence>
<reference evidence="7 8" key="1">
    <citation type="submission" date="2018-07" db="EMBL/GenBank/DDBJ databases">
        <title>Anaerosacharophilus polymeroproducens gen. nov. sp. nov., an anaerobic bacterium isolated from salt field.</title>
        <authorList>
            <person name="Kim W."/>
            <person name="Yang S.-H."/>
            <person name="Oh J."/>
            <person name="Lee J.-H."/>
            <person name="Kwon K.K."/>
        </authorList>
    </citation>
    <scope>NUCLEOTIDE SEQUENCE [LARGE SCALE GENOMIC DNA]</scope>
    <source>
        <strain evidence="7 8">MCWD5</strain>
    </source>
</reference>
<gene>
    <name evidence="7" type="ORF">DWV06_01775</name>
</gene>